<name>A0A444Z9P3_ARAHY</name>
<dbReference type="PANTHER" id="PTHR11669:SF25">
    <property type="entry name" value="OS02G0704966 PROTEIN"/>
    <property type="match status" value="1"/>
</dbReference>
<comment type="caution">
    <text evidence="2">The sequence shown here is derived from an EMBL/GenBank/DDBJ whole genome shotgun (WGS) entry which is preliminary data.</text>
</comment>
<dbReference type="GO" id="GO:0006281">
    <property type="term" value="P:DNA repair"/>
    <property type="evidence" value="ECO:0007669"/>
    <property type="project" value="TreeGrafter"/>
</dbReference>
<dbReference type="InterPro" id="IPR050238">
    <property type="entry name" value="DNA_Rep/Repair_Clamp_Loader"/>
</dbReference>
<dbReference type="PANTHER" id="PTHR11669">
    <property type="entry name" value="REPLICATION FACTOR C / DNA POLYMERASE III GAMMA-TAU SUBUNIT"/>
    <property type="match status" value="1"/>
</dbReference>
<feature type="compositionally biased region" description="Basic residues" evidence="1">
    <location>
        <begin position="88"/>
        <end position="99"/>
    </location>
</feature>
<evidence type="ECO:0000256" key="1">
    <source>
        <dbReference type="SAM" id="MobiDB-lite"/>
    </source>
</evidence>
<dbReference type="GO" id="GO:0005634">
    <property type="term" value="C:nucleus"/>
    <property type="evidence" value="ECO:0007669"/>
    <property type="project" value="TreeGrafter"/>
</dbReference>
<evidence type="ECO:0000313" key="2">
    <source>
        <dbReference type="EMBL" id="RYR10838.1"/>
    </source>
</evidence>
<evidence type="ECO:0008006" key="4">
    <source>
        <dbReference type="Google" id="ProtNLM"/>
    </source>
</evidence>
<dbReference type="Gene3D" id="3.40.50.300">
    <property type="entry name" value="P-loop containing nucleotide triphosphate hydrolases"/>
    <property type="match status" value="1"/>
</dbReference>
<dbReference type="GO" id="GO:0006261">
    <property type="term" value="P:DNA-templated DNA replication"/>
    <property type="evidence" value="ECO:0007669"/>
    <property type="project" value="TreeGrafter"/>
</dbReference>
<dbReference type="STRING" id="3818.A0A444Z9P3"/>
<dbReference type="GO" id="GO:0003689">
    <property type="term" value="F:DNA clamp loader activity"/>
    <property type="evidence" value="ECO:0007669"/>
    <property type="project" value="TreeGrafter"/>
</dbReference>
<accession>A0A444Z9P3</accession>
<dbReference type="EMBL" id="SDMP01000015">
    <property type="protein sequence ID" value="RYR10838.1"/>
    <property type="molecule type" value="Genomic_DNA"/>
</dbReference>
<dbReference type="Pfam" id="PF22534">
    <property type="entry name" value="RFC_C"/>
    <property type="match status" value="1"/>
</dbReference>
<feature type="compositionally biased region" description="Basic and acidic residues" evidence="1">
    <location>
        <begin position="28"/>
        <end position="44"/>
    </location>
</feature>
<feature type="region of interest" description="Disordered" evidence="1">
    <location>
        <begin position="294"/>
        <end position="336"/>
    </location>
</feature>
<feature type="compositionally biased region" description="Low complexity" evidence="1">
    <location>
        <begin position="294"/>
        <end position="308"/>
    </location>
</feature>
<dbReference type="GO" id="GO:0005663">
    <property type="term" value="C:DNA replication factor C complex"/>
    <property type="evidence" value="ECO:0007669"/>
    <property type="project" value="TreeGrafter"/>
</dbReference>
<protein>
    <recommendedName>
        <fullName evidence="4">Replication factor C C-terminal domain-containing protein</fullName>
    </recommendedName>
</protein>
<sequence>MDNNRFSSQKHSTKSGYEPSDTETEWQEVPRHERERKNIALDPEDAKAFTLIAKSPLALHRRHQYNHSKFETETSSATTTIASVPSQPRRRQHHSKSPFKLRVAGDDDGDDTDDHGPPPSPIRGLNTRRNISPLPKPDVGRTVSPYSRKHHGSSGHVEVERVVDKSNYKRSVTAPRLREQQRRTTSPMARGMVLNAPSVAEINEIIAEVKLSNDPSTLDESMTSTTESIQPGDLFFSRESSALQGKKSSLLPQKLQQYGYYSPSPAGTAMSPHIRGLPASSVEDESNGNGMNIRGIASSGVSRSSSAVTSRKGGSSMTSDGSVKTTDSMRKFTANRKKSQKDASWFACMRTGNCRTSMKSPERKRPIEASFIGRAIVVETLPQFWADKHQPASLNGFICNKQEAQLLKELVSQGSCPHILLKGPSGSGKRELAMALLREIYGDACCNMSHELRSFPIQDKRPIKVCVSIASSAHHMELNVSMEPNAKYALLGLIKEISNIYAMTPEVSNVNFKPDYKVILLYGVDKAVENIQHMIKWIIDRYSDICKLVLCCEDDAAIVEPVKNRFKIIKVDAPQTHQIAEVLIHIAKKEEIDVSLNFAAKIAIKSKQNLRKAIMALEACKAHNYPFSEEQPIPIGWEDMVIEVAAEILADPSFSRQEILCLTCFLLYILLSIRGKFQMLLLDFVHPKLILQKLVEELLKRIEVSLKREVYYWHAYYERRLPPGTTALLKLEEFVAKFMSIYRKSCGTQQYV</sequence>
<dbReference type="FunFam" id="3.40.50.300:FF:001503">
    <property type="entry name" value="Replication factor C subunit 3"/>
    <property type="match status" value="1"/>
</dbReference>
<keyword evidence="3" id="KW-1185">Reference proteome</keyword>
<dbReference type="AlphaFoldDB" id="A0A444Z9P3"/>
<dbReference type="GO" id="GO:0003677">
    <property type="term" value="F:DNA binding"/>
    <property type="evidence" value="ECO:0007669"/>
    <property type="project" value="InterPro"/>
</dbReference>
<dbReference type="FunFam" id="1.10.8.60:FF:000030">
    <property type="entry name" value="replication factor C subunit 3"/>
    <property type="match status" value="1"/>
</dbReference>
<dbReference type="SUPFAM" id="SSF48019">
    <property type="entry name" value="post-AAA+ oligomerization domain-like"/>
    <property type="match status" value="1"/>
</dbReference>
<feature type="region of interest" description="Disordered" evidence="1">
    <location>
        <begin position="1"/>
        <end position="44"/>
    </location>
</feature>
<dbReference type="InterPro" id="IPR008921">
    <property type="entry name" value="DNA_pol3_clamp-load_cplx_C"/>
</dbReference>
<gene>
    <name evidence="2" type="ORF">Ahy_B05g079313</name>
</gene>
<dbReference type="Pfam" id="PF21960">
    <property type="entry name" value="RCF1-5-like_lid"/>
    <property type="match status" value="1"/>
</dbReference>
<dbReference type="EMBL" id="SDMP01000015">
    <property type="protein sequence ID" value="RYR10837.1"/>
    <property type="molecule type" value="Genomic_DNA"/>
</dbReference>
<dbReference type="InterPro" id="IPR027417">
    <property type="entry name" value="P-loop_NTPase"/>
</dbReference>
<dbReference type="Gene3D" id="1.20.272.10">
    <property type="match status" value="1"/>
</dbReference>
<feature type="region of interest" description="Disordered" evidence="1">
    <location>
        <begin position="56"/>
        <end position="158"/>
    </location>
</feature>
<feature type="compositionally biased region" description="Polar residues" evidence="1">
    <location>
        <begin position="312"/>
        <end position="326"/>
    </location>
</feature>
<organism evidence="2 3">
    <name type="scientific">Arachis hypogaea</name>
    <name type="common">Peanut</name>
    <dbReference type="NCBI Taxonomy" id="3818"/>
    <lineage>
        <taxon>Eukaryota</taxon>
        <taxon>Viridiplantae</taxon>
        <taxon>Streptophyta</taxon>
        <taxon>Embryophyta</taxon>
        <taxon>Tracheophyta</taxon>
        <taxon>Spermatophyta</taxon>
        <taxon>Magnoliopsida</taxon>
        <taxon>eudicotyledons</taxon>
        <taxon>Gunneridae</taxon>
        <taxon>Pentapetalae</taxon>
        <taxon>rosids</taxon>
        <taxon>fabids</taxon>
        <taxon>Fabales</taxon>
        <taxon>Fabaceae</taxon>
        <taxon>Papilionoideae</taxon>
        <taxon>50 kb inversion clade</taxon>
        <taxon>dalbergioids sensu lato</taxon>
        <taxon>Dalbergieae</taxon>
        <taxon>Pterocarpus clade</taxon>
        <taxon>Arachis</taxon>
    </lineage>
</organism>
<dbReference type="Gene3D" id="1.10.8.60">
    <property type="match status" value="1"/>
</dbReference>
<dbReference type="Proteomes" id="UP000289738">
    <property type="component" value="Chromosome B05"/>
</dbReference>
<feature type="compositionally biased region" description="Polar residues" evidence="1">
    <location>
        <begin position="1"/>
        <end position="10"/>
    </location>
</feature>
<evidence type="ECO:0000313" key="3">
    <source>
        <dbReference type="Proteomes" id="UP000289738"/>
    </source>
</evidence>
<dbReference type="SUPFAM" id="SSF52540">
    <property type="entry name" value="P-loop containing nucleoside triphosphate hydrolases"/>
    <property type="match status" value="1"/>
</dbReference>
<proteinExistence type="predicted"/>
<feature type="compositionally biased region" description="Low complexity" evidence="1">
    <location>
        <begin position="73"/>
        <end position="83"/>
    </location>
</feature>
<reference evidence="2 3" key="1">
    <citation type="submission" date="2019-01" db="EMBL/GenBank/DDBJ databases">
        <title>Sequencing of cultivated peanut Arachis hypogaea provides insights into genome evolution and oil improvement.</title>
        <authorList>
            <person name="Chen X."/>
        </authorList>
    </citation>
    <scope>NUCLEOTIDE SEQUENCE [LARGE SCALE GENOMIC DNA]</scope>
    <source>
        <strain evidence="3">cv. Fuhuasheng</strain>
        <strain evidence="2">GDAAS-fuhuasheng2018</strain>
        <tissue evidence="2">Leaves</tissue>
    </source>
</reference>